<organism evidence="2 3">
    <name type="scientific">Acaryochloris marina (strain MBIC 11017)</name>
    <dbReference type="NCBI Taxonomy" id="329726"/>
    <lineage>
        <taxon>Bacteria</taxon>
        <taxon>Bacillati</taxon>
        <taxon>Cyanobacteriota</taxon>
        <taxon>Cyanophyceae</taxon>
        <taxon>Acaryochloridales</taxon>
        <taxon>Acaryochloridaceae</taxon>
        <taxon>Acaryochloris</taxon>
    </lineage>
</organism>
<dbReference type="KEGG" id="amr:AM1_D0042"/>
<dbReference type="HOGENOM" id="CLU_1727343_0_0_3"/>
<feature type="transmembrane region" description="Helical" evidence="1">
    <location>
        <begin position="133"/>
        <end position="150"/>
    </location>
</feature>
<evidence type="ECO:0000313" key="3">
    <source>
        <dbReference type="Proteomes" id="UP000000268"/>
    </source>
</evidence>
<keyword evidence="1" id="KW-1133">Transmembrane helix</keyword>
<dbReference type="EMBL" id="CP000841">
    <property type="protein sequence ID" value="ABW32539.1"/>
    <property type="molecule type" value="Genomic_DNA"/>
</dbReference>
<accession>A8ZNF3</accession>
<evidence type="ECO:0000256" key="1">
    <source>
        <dbReference type="SAM" id="Phobius"/>
    </source>
</evidence>
<protein>
    <submittedName>
        <fullName evidence="2">Uncharacterized protein</fullName>
    </submittedName>
</protein>
<sequence length="151" mass="18126">MTYRYKEDKPENWIDREHELPEDNTLWKQYEIYIDIFKFYLDTTWKVVTWFYAITGAILVYYFDHADNNNPYLRYSLVLPALLSIGFFIIFGKGAQKNKKLNEWLDYIRSELGIPGRPHTEILLIFLEQSRNLFAAVFLGLTILFVSSFFW</sequence>
<dbReference type="AlphaFoldDB" id="A8ZNF3"/>
<gene>
    <name evidence="2" type="ordered locus">AM1_D0042</name>
</gene>
<reference evidence="2 3" key="1">
    <citation type="journal article" date="2008" name="Proc. Natl. Acad. Sci. U.S.A.">
        <title>Niche adaptation and genome expansion in the chlorophyll d-producing cyanobacterium Acaryochloris marina.</title>
        <authorList>
            <person name="Swingley W.D."/>
            <person name="Chen M."/>
            <person name="Cheung P.C."/>
            <person name="Conrad A.L."/>
            <person name="Dejesa L.C."/>
            <person name="Hao J."/>
            <person name="Honchak B.M."/>
            <person name="Karbach L.E."/>
            <person name="Kurdoglu A."/>
            <person name="Lahiri S."/>
            <person name="Mastrian S.D."/>
            <person name="Miyashita H."/>
            <person name="Page L."/>
            <person name="Ramakrishna P."/>
            <person name="Satoh S."/>
            <person name="Sattley W.M."/>
            <person name="Shimada Y."/>
            <person name="Taylor H.L."/>
            <person name="Tomo T."/>
            <person name="Tsuchiya T."/>
            <person name="Wang Z.T."/>
            <person name="Raymond J."/>
            <person name="Mimuro M."/>
            <person name="Blankenship R.E."/>
            <person name="Touchman J.W."/>
        </authorList>
    </citation>
    <scope>NUCLEOTIDE SEQUENCE [LARGE SCALE GENOMIC DNA]</scope>
    <source>
        <strain evidence="3">MBIC 11017</strain>
        <plasmid evidence="3">Plasmid pREB4</plasmid>
    </source>
</reference>
<keyword evidence="1" id="KW-0472">Membrane</keyword>
<keyword evidence="3" id="KW-1185">Reference proteome</keyword>
<dbReference type="RefSeq" id="WP_012167826.1">
    <property type="nucleotide sequence ID" value="NC_009929.1"/>
</dbReference>
<proteinExistence type="predicted"/>
<dbReference type="Proteomes" id="UP000000268">
    <property type="component" value="Plasmid pREB4"/>
</dbReference>
<name>A8ZNF3_ACAM1</name>
<evidence type="ECO:0000313" key="2">
    <source>
        <dbReference type="EMBL" id="ABW32539.1"/>
    </source>
</evidence>
<keyword evidence="1" id="KW-0812">Transmembrane</keyword>
<dbReference type="OrthoDB" id="9553870at2"/>
<feature type="transmembrane region" description="Helical" evidence="1">
    <location>
        <begin position="47"/>
        <end position="63"/>
    </location>
</feature>
<geneLocation type="plasmid" evidence="2 3">
    <name>pREB4</name>
</geneLocation>
<feature type="transmembrane region" description="Helical" evidence="1">
    <location>
        <begin position="75"/>
        <end position="92"/>
    </location>
</feature>
<keyword evidence="2" id="KW-0614">Plasmid</keyword>